<dbReference type="PROSITE" id="PS50850">
    <property type="entry name" value="MFS"/>
    <property type="match status" value="1"/>
</dbReference>
<feature type="transmembrane region" description="Helical" evidence="3">
    <location>
        <begin position="75"/>
        <end position="95"/>
    </location>
</feature>
<dbReference type="InterPro" id="IPR036259">
    <property type="entry name" value="MFS_trans_sf"/>
</dbReference>
<evidence type="ECO:0000313" key="5">
    <source>
        <dbReference type="EMBL" id="KAG1771062.1"/>
    </source>
</evidence>
<dbReference type="AlphaFoldDB" id="A0A9P6ZM66"/>
<feature type="transmembrane region" description="Helical" evidence="3">
    <location>
        <begin position="6"/>
        <end position="26"/>
    </location>
</feature>
<dbReference type="PANTHER" id="PTHR11360">
    <property type="entry name" value="MONOCARBOXYLATE TRANSPORTER"/>
    <property type="match status" value="1"/>
</dbReference>
<gene>
    <name evidence="5" type="ORF">EV702DRAFT_977650</name>
</gene>
<dbReference type="Proteomes" id="UP000714275">
    <property type="component" value="Unassembled WGS sequence"/>
</dbReference>
<feature type="transmembrane region" description="Helical" evidence="3">
    <location>
        <begin position="274"/>
        <end position="299"/>
    </location>
</feature>
<dbReference type="SUPFAM" id="SSF103473">
    <property type="entry name" value="MFS general substrate transporter"/>
    <property type="match status" value="1"/>
</dbReference>
<feature type="domain" description="Major facilitator superfamily (MFS) profile" evidence="4">
    <location>
        <begin position="184"/>
        <end position="354"/>
    </location>
</feature>
<keyword evidence="3" id="KW-0472">Membrane</keyword>
<comment type="caution">
    <text evidence="5">The sequence shown here is derived from an EMBL/GenBank/DDBJ whole genome shotgun (WGS) entry which is preliminary data.</text>
</comment>
<dbReference type="Pfam" id="PF07690">
    <property type="entry name" value="MFS_1"/>
    <property type="match status" value="1"/>
</dbReference>
<organism evidence="5 6">
    <name type="scientific">Suillus placidus</name>
    <dbReference type="NCBI Taxonomy" id="48579"/>
    <lineage>
        <taxon>Eukaryota</taxon>
        <taxon>Fungi</taxon>
        <taxon>Dikarya</taxon>
        <taxon>Basidiomycota</taxon>
        <taxon>Agaricomycotina</taxon>
        <taxon>Agaricomycetes</taxon>
        <taxon>Agaricomycetidae</taxon>
        <taxon>Boletales</taxon>
        <taxon>Suillineae</taxon>
        <taxon>Suillaceae</taxon>
        <taxon>Suillus</taxon>
    </lineage>
</organism>
<dbReference type="EMBL" id="JABBWD010000061">
    <property type="protein sequence ID" value="KAG1771062.1"/>
    <property type="molecule type" value="Genomic_DNA"/>
</dbReference>
<dbReference type="PANTHER" id="PTHR11360:SF284">
    <property type="entry name" value="EG:103B4.3 PROTEIN-RELATED"/>
    <property type="match status" value="1"/>
</dbReference>
<feature type="transmembrane region" description="Helical" evidence="3">
    <location>
        <begin position="311"/>
        <end position="332"/>
    </location>
</feature>
<dbReference type="GO" id="GO:0016020">
    <property type="term" value="C:membrane"/>
    <property type="evidence" value="ECO:0007669"/>
    <property type="project" value="UniProtKB-SubCell"/>
</dbReference>
<evidence type="ECO:0000256" key="3">
    <source>
        <dbReference type="SAM" id="Phobius"/>
    </source>
</evidence>
<evidence type="ECO:0000313" key="6">
    <source>
        <dbReference type="Proteomes" id="UP000714275"/>
    </source>
</evidence>
<sequence length="354" mass="37966">MFLLLFAFSWIGSINAFLFEICGLISGQLYDRGYVRQLIIGASLLQVVSLFMLSLAKPDQYYQASTYCPSYGSVFLSQGIGSGCAAGLLYIPSMAVVSQYFRKRRELVMTFVASGACLGAVVHPIMLNNTLNGRIGFANGVRASAALISGLLFIACFLIKPRFLPSKASTTFLATAKKCAHDPPYIYGTAGLTIFAVGFYYPLFYLQLDSTMHGLSKTFSFYSLVIMNTSSFVGQLTSGLLVEYFGVPGVLTVSTFAGTVLLFALIGLRTLGSVVVIGILYGYSAGIFQALWAPVLAVLSPDPSDLGARMGISYAFMAVGGLIGPPISGALLTGDYIWWRGAVFNGVRCTISCR</sequence>
<dbReference type="OrthoDB" id="6499973at2759"/>
<dbReference type="InterPro" id="IPR020846">
    <property type="entry name" value="MFS_dom"/>
</dbReference>
<evidence type="ECO:0000256" key="2">
    <source>
        <dbReference type="ARBA" id="ARBA00006727"/>
    </source>
</evidence>
<feature type="transmembrane region" description="Helical" evidence="3">
    <location>
        <begin position="249"/>
        <end position="268"/>
    </location>
</feature>
<comment type="subcellular location">
    <subcellularLocation>
        <location evidence="1">Membrane</location>
        <topology evidence="1">Multi-pass membrane protein</topology>
    </subcellularLocation>
</comment>
<comment type="similarity">
    <text evidence="2">Belongs to the major facilitator superfamily. Monocarboxylate porter (TC 2.A.1.13) family.</text>
</comment>
<feature type="transmembrane region" description="Helical" evidence="3">
    <location>
        <begin position="107"/>
        <end position="126"/>
    </location>
</feature>
<keyword evidence="3" id="KW-0812">Transmembrane</keyword>
<evidence type="ECO:0000256" key="1">
    <source>
        <dbReference type="ARBA" id="ARBA00004141"/>
    </source>
</evidence>
<protein>
    <submittedName>
        <fullName evidence="5">Major facilitator superfamily domain-containing protein</fullName>
    </submittedName>
</protein>
<reference evidence="5" key="1">
    <citation type="journal article" date="2020" name="New Phytol.">
        <title>Comparative genomics reveals dynamic genome evolution in host specialist ectomycorrhizal fungi.</title>
        <authorList>
            <person name="Lofgren L.A."/>
            <person name="Nguyen N.H."/>
            <person name="Vilgalys R."/>
            <person name="Ruytinx J."/>
            <person name="Liao H.L."/>
            <person name="Branco S."/>
            <person name="Kuo A."/>
            <person name="LaButti K."/>
            <person name="Lipzen A."/>
            <person name="Andreopoulos W."/>
            <person name="Pangilinan J."/>
            <person name="Riley R."/>
            <person name="Hundley H."/>
            <person name="Na H."/>
            <person name="Barry K."/>
            <person name="Grigoriev I.V."/>
            <person name="Stajich J.E."/>
            <person name="Kennedy P.G."/>
        </authorList>
    </citation>
    <scope>NUCLEOTIDE SEQUENCE</scope>
    <source>
        <strain evidence="5">DOB743</strain>
    </source>
</reference>
<proteinExistence type="inferred from homology"/>
<keyword evidence="6" id="KW-1185">Reference proteome</keyword>
<dbReference type="InterPro" id="IPR011701">
    <property type="entry name" value="MFS"/>
</dbReference>
<evidence type="ECO:0000259" key="4">
    <source>
        <dbReference type="PROSITE" id="PS50850"/>
    </source>
</evidence>
<keyword evidence="3" id="KW-1133">Transmembrane helix</keyword>
<dbReference type="Gene3D" id="1.20.1250.20">
    <property type="entry name" value="MFS general substrate transporter like domains"/>
    <property type="match status" value="2"/>
</dbReference>
<dbReference type="GO" id="GO:0022857">
    <property type="term" value="F:transmembrane transporter activity"/>
    <property type="evidence" value="ECO:0007669"/>
    <property type="project" value="InterPro"/>
</dbReference>
<feature type="transmembrane region" description="Helical" evidence="3">
    <location>
        <begin position="185"/>
        <end position="207"/>
    </location>
</feature>
<dbReference type="InterPro" id="IPR050327">
    <property type="entry name" value="Proton-linked_MCT"/>
</dbReference>
<feature type="transmembrane region" description="Helical" evidence="3">
    <location>
        <begin position="146"/>
        <end position="164"/>
    </location>
</feature>
<feature type="transmembrane region" description="Helical" evidence="3">
    <location>
        <begin position="38"/>
        <end position="55"/>
    </location>
</feature>
<accession>A0A9P6ZM66</accession>
<name>A0A9P6ZM66_9AGAM</name>